<dbReference type="AlphaFoldDB" id="A0A4V1ZB91"/>
<evidence type="ECO:0000313" key="5">
    <source>
        <dbReference type="Proteomes" id="UP000294155"/>
    </source>
</evidence>
<dbReference type="InterPro" id="IPR003231">
    <property type="entry name" value="ACP"/>
</dbReference>
<dbReference type="EMBL" id="SEWE01000002">
    <property type="protein sequence ID" value="RYU84263.1"/>
    <property type="molecule type" value="Genomic_DNA"/>
</dbReference>
<gene>
    <name evidence="4" type="ORF">EWM57_00800</name>
</gene>
<dbReference type="InterPro" id="IPR036736">
    <property type="entry name" value="ACP-like_sf"/>
</dbReference>
<dbReference type="Gene3D" id="1.10.1200.10">
    <property type="entry name" value="ACP-like"/>
    <property type="match status" value="1"/>
</dbReference>
<dbReference type="PANTHER" id="PTHR20863:SF76">
    <property type="entry name" value="CARRIER DOMAIN-CONTAINING PROTEIN"/>
    <property type="match status" value="1"/>
</dbReference>
<evidence type="ECO:0000313" key="4">
    <source>
        <dbReference type="EMBL" id="RYU84263.1"/>
    </source>
</evidence>
<dbReference type="SUPFAM" id="SSF47336">
    <property type="entry name" value="ACP-like"/>
    <property type="match status" value="1"/>
</dbReference>
<dbReference type="PROSITE" id="PS50075">
    <property type="entry name" value="CARRIER"/>
    <property type="match status" value="1"/>
</dbReference>
<feature type="domain" description="Carrier" evidence="3">
    <location>
        <begin position="1"/>
        <end position="42"/>
    </location>
</feature>
<accession>A0A4V1ZB91</accession>
<dbReference type="Pfam" id="PF00550">
    <property type="entry name" value="PP-binding"/>
    <property type="match status" value="1"/>
</dbReference>
<keyword evidence="2" id="KW-0597">Phosphoprotein</keyword>
<dbReference type="OrthoDB" id="883085at2"/>
<evidence type="ECO:0000256" key="1">
    <source>
        <dbReference type="ARBA" id="ARBA00022450"/>
    </source>
</evidence>
<sequence length="191" mass="21146">MGLDSVELVVAVERRFNFDIPDREAEQLATVEAVVAYVCRRQQIPADSAPPAIFGQLLERVMGCVQQVTGAASLVASTRLDALWLPENLDAGMLQLRNCLGMPLPDLLTPRKGIGLWLYGPRQLRKSDYEAKTLADVVDWLLALHHPQLLFEAATRYEVERIVVGITSFISGVGVEEIKLTDSFTRDLGID</sequence>
<dbReference type="GO" id="GO:0005829">
    <property type="term" value="C:cytosol"/>
    <property type="evidence" value="ECO:0007669"/>
    <property type="project" value="TreeGrafter"/>
</dbReference>
<name>A0A4V1ZB91_9BACT</name>
<dbReference type="RefSeq" id="WP_129919230.1">
    <property type="nucleotide sequence ID" value="NZ_SEWE01000002.1"/>
</dbReference>
<keyword evidence="1" id="KW-0596">Phosphopantetheine</keyword>
<comment type="caution">
    <text evidence="4">The sequence shown here is derived from an EMBL/GenBank/DDBJ whole genome shotgun (WGS) entry which is preliminary data.</text>
</comment>
<evidence type="ECO:0000256" key="2">
    <source>
        <dbReference type="ARBA" id="ARBA00022553"/>
    </source>
</evidence>
<dbReference type="GO" id="GO:0000036">
    <property type="term" value="F:acyl carrier activity"/>
    <property type="evidence" value="ECO:0007669"/>
    <property type="project" value="TreeGrafter"/>
</dbReference>
<dbReference type="GO" id="GO:0009245">
    <property type="term" value="P:lipid A biosynthetic process"/>
    <property type="evidence" value="ECO:0007669"/>
    <property type="project" value="TreeGrafter"/>
</dbReference>
<evidence type="ECO:0000259" key="3">
    <source>
        <dbReference type="PROSITE" id="PS50075"/>
    </source>
</evidence>
<reference evidence="4 5" key="1">
    <citation type="submission" date="2019-02" db="EMBL/GenBank/DDBJ databases">
        <title>Bacterial novel species isolated from soil.</title>
        <authorList>
            <person name="Jung H.-Y."/>
        </authorList>
    </citation>
    <scope>NUCLEOTIDE SEQUENCE [LARGE SCALE GENOMIC DNA]</scope>
    <source>
        <strain evidence="4 5">1-3-3-3</strain>
    </source>
</reference>
<dbReference type="PANTHER" id="PTHR20863">
    <property type="entry name" value="ACYL CARRIER PROTEIN"/>
    <property type="match status" value="1"/>
</dbReference>
<dbReference type="Proteomes" id="UP000294155">
    <property type="component" value="Unassembled WGS sequence"/>
</dbReference>
<organism evidence="4 5">
    <name type="scientific">Hymenobacter persicinus</name>
    <dbReference type="NCBI Taxonomy" id="2025506"/>
    <lineage>
        <taxon>Bacteria</taxon>
        <taxon>Pseudomonadati</taxon>
        <taxon>Bacteroidota</taxon>
        <taxon>Cytophagia</taxon>
        <taxon>Cytophagales</taxon>
        <taxon>Hymenobacteraceae</taxon>
        <taxon>Hymenobacter</taxon>
    </lineage>
</organism>
<proteinExistence type="predicted"/>
<keyword evidence="5" id="KW-1185">Reference proteome</keyword>
<dbReference type="GO" id="GO:0016020">
    <property type="term" value="C:membrane"/>
    <property type="evidence" value="ECO:0007669"/>
    <property type="project" value="GOC"/>
</dbReference>
<dbReference type="InterPro" id="IPR009081">
    <property type="entry name" value="PP-bd_ACP"/>
</dbReference>
<protein>
    <recommendedName>
        <fullName evidence="3">Carrier domain-containing protein</fullName>
    </recommendedName>
</protein>
<dbReference type="GO" id="GO:0000035">
    <property type="term" value="F:acyl binding"/>
    <property type="evidence" value="ECO:0007669"/>
    <property type="project" value="TreeGrafter"/>
</dbReference>